<dbReference type="RefSeq" id="WP_320509900.1">
    <property type="nucleotide sequence ID" value="NZ_JAXCLW010000006.1"/>
</dbReference>
<evidence type="ECO:0000259" key="4">
    <source>
        <dbReference type="Pfam" id="PF01361"/>
    </source>
</evidence>
<keyword evidence="6" id="KW-1185">Reference proteome</keyword>
<organism evidence="5 6">
    <name type="scientific">Dongia soli</name>
    <dbReference type="NCBI Taxonomy" id="600628"/>
    <lineage>
        <taxon>Bacteria</taxon>
        <taxon>Pseudomonadati</taxon>
        <taxon>Pseudomonadota</taxon>
        <taxon>Alphaproteobacteria</taxon>
        <taxon>Rhodospirillales</taxon>
        <taxon>Dongiaceae</taxon>
        <taxon>Dongia</taxon>
    </lineage>
</organism>
<reference evidence="5 6" key="1">
    <citation type="journal article" date="2016" name="Antonie Van Leeuwenhoek">
        <title>Dongia soli sp. nov., isolated from soil from Dokdo, Korea.</title>
        <authorList>
            <person name="Kim D.U."/>
            <person name="Lee H."/>
            <person name="Kim H."/>
            <person name="Kim S.G."/>
            <person name="Ka J.O."/>
        </authorList>
    </citation>
    <scope>NUCLEOTIDE SEQUENCE [LARGE SCALE GENOMIC DNA]</scope>
    <source>
        <strain evidence="5 6">D78</strain>
    </source>
</reference>
<feature type="domain" description="4-oxalocrotonate tautomerase-like" evidence="4">
    <location>
        <begin position="2"/>
        <end position="61"/>
    </location>
</feature>
<dbReference type="Proteomes" id="UP001279642">
    <property type="component" value="Unassembled WGS sequence"/>
</dbReference>
<dbReference type="NCBIfam" id="TIGR00013">
    <property type="entry name" value="taut"/>
    <property type="match status" value="1"/>
</dbReference>
<dbReference type="PANTHER" id="PTHR35530">
    <property type="entry name" value="TAUTOMERASE-RELATED"/>
    <property type="match status" value="1"/>
</dbReference>
<gene>
    <name evidence="5" type="ORF">SMD27_18430</name>
</gene>
<dbReference type="EMBL" id="JAXCLW010000006">
    <property type="protein sequence ID" value="MDY0884827.1"/>
    <property type="molecule type" value="Genomic_DNA"/>
</dbReference>
<dbReference type="SUPFAM" id="SSF55331">
    <property type="entry name" value="Tautomerase/MIF"/>
    <property type="match status" value="1"/>
</dbReference>
<evidence type="ECO:0000313" key="6">
    <source>
        <dbReference type="Proteomes" id="UP001279642"/>
    </source>
</evidence>
<dbReference type="Pfam" id="PF01361">
    <property type="entry name" value="Tautomerase"/>
    <property type="match status" value="1"/>
</dbReference>
<evidence type="ECO:0000256" key="1">
    <source>
        <dbReference type="ARBA" id="ARBA00006723"/>
    </source>
</evidence>
<dbReference type="InterPro" id="IPR014347">
    <property type="entry name" value="Tautomerase/MIF_sf"/>
</dbReference>
<evidence type="ECO:0000313" key="5">
    <source>
        <dbReference type="EMBL" id="MDY0884827.1"/>
    </source>
</evidence>
<protein>
    <recommendedName>
        <fullName evidence="3">Tautomerase</fullName>
        <ecNumber evidence="3">5.3.2.-</ecNumber>
    </recommendedName>
</protein>
<dbReference type="Gene3D" id="3.30.429.10">
    <property type="entry name" value="Macrophage Migration Inhibitory Factor"/>
    <property type="match status" value="1"/>
</dbReference>
<dbReference type="InterPro" id="IPR018191">
    <property type="entry name" value="4-OT"/>
</dbReference>
<comment type="caution">
    <text evidence="5">The sequence shown here is derived from an EMBL/GenBank/DDBJ whole genome shotgun (WGS) entry which is preliminary data.</text>
</comment>
<name>A0ABU5EG00_9PROT</name>
<proteinExistence type="inferred from homology"/>
<evidence type="ECO:0000256" key="2">
    <source>
        <dbReference type="ARBA" id="ARBA00023235"/>
    </source>
</evidence>
<evidence type="ECO:0000256" key="3">
    <source>
        <dbReference type="RuleBase" id="RU362032"/>
    </source>
</evidence>
<comment type="similarity">
    <text evidence="1 3">Belongs to the 4-oxalocrotonate tautomerase family.</text>
</comment>
<dbReference type="InterPro" id="IPR004370">
    <property type="entry name" value="4-OT-like_dom"/>
</dbReference>
<dbReference type="EC" id="5.3.2.-" evidence="3"/>
<accession>A0ABU5EG00</accession>
<keyword evidence="2 3" id="KW-0413">Isomerase</keyword>
<sequence length="71" mass="7882">MPYVNIKITREGGTTPQQKAKLIKGVSELLLEVLNKPLNATFIVIDEVELEDWGVGGLPVEEYRKQAGEKS</sequence>
<dbReference type="PANTHER" id="PTHR35530:SF1">
    <property type="entry name" value="2-HYDROXYMUCONATE TAUTOMERASE"/>
    <property type="match status" value="1"/>
</dbReference>